<accession>A0A5E5B2Y8</accession>
<evidence type="ECO:0000313" key="3">
    <source>
        <dbReference type="Proteomes" id="UP000335538"/>
    </source>
</evidence>
<name>A0A5E5B2Y8_9BURK</name>
<sequence length="70" mass="7373">MMPLGNCANVSRSLSDKLDRPLTTLASVRVHAHLLTCAGCRAYASQIATLRAISRRVAGHADAAATPIDD</sequence>
<dbReference type="Pfam" id="PF13490">
    <property type="entry name" value="zf-HC2"/>
    <property type="match status" value="1"/>
</dbReference>
<dbReference type="Proteomes" id="UP000335538">
    <property type="component" value="Unassembled WGS sequence"/>
</dbReference>
<dbReference type="EMBL" id="CABPSR010000004">
    <property type="protein sequence ID" value="VVE79527.1"/>
    <property type="molecule type" value="Genomic_DNA"/>
</dbReference>
<dbReference type="AlphaFoldDB" id="A0A5E5B2Y8"/>
<gene>
    <name evidence="2" type="ORF">PSP31121_02168</name>
</gene>
<organism evidence="2 3">
    <name type="scientific">Pandoraea sputorum</name>
    <dbReference type="NCBI Taxonomy" id="93222"/>
    <lineage>
        <taxon>Bacteria</taxon>
        <taxon>Pseudomonadati</taxon>
        <taxon>Pseudomonadota</taxon>
        <taxon>Betaproteobacteria</taxon>
        <taxon>Burkholderiales</taxon>
        <taxon>Burkholderiaceae</taxon>
        <taxon>Pandoraea</taxon>
    </lineage>
</organism>
<evidence type="ECO:0000313" key="2">
    <source>
        <dbReference type="EMBL" id="VVE79527.1"/>
    </source>
</evidence>
<reference evidence="2 3" key="1">
    <citation type="submission" date="2019-08" db="EMBL/GenBank/DDBJ databases">
        <authorList>
            <person name="Peeters C."/>
        </authorList>
    </citation>
    <scope>NUCLEOTIDE SEQUENCE [LARGE SCALE GENOMIC DNA]</scope>
    <source>
        <strain evidence="2 3">LMG 31121</strain>
    </source>
</reference>
<proteinExistence type="predicted"/>
<feature type="domain" description="Putative zinc-finger" evidence="1">
    <location>
        <begin position="7"/>
        <end position="41"/>
    </location>
</feature>
<evidence type="ECO:0000259" key="1">
    <source>
        <dbReference type="Pfam" id="PF13490"/>
    </source>
</evidence>
<dbReference type="InterPro" id="IPR027383">
    <property type="entry name" value="Znf_put"/>
</dbReference>
<protein>
    <recommendedName>
        <fullName evidence="1">Putative zinc-finger domain-containing protein</fullName>
    </recommendedName>
</protein>